<organism evidence="1 2">
    <name type="scientific">Dendrobium catenatum</name>
    <dbReference type="NCBI Taxonomy" id="906689"/>
    <lineage>
        <taxon>Eukaryota</taxon>
        <taxon>Viridiplantae</taxon>
        <taxon>Streptophyta</taxon>
        <taxon>Embryophyta</taxon>
        <taxon>Tracheophyta</taxon>
        <taxon>Spermatophyta</taxon>
        <taxon>Magnoliopsida</taxon>
        <taxon>Liliopsida</taxon>
        <taxon>Asparagales</taxon>
        <taxon>Orchidaceae</taxon>
        <taxon>Epidendroideae</taxon>
        <taxon>Malaxideae</taxon>
        <taxon>Dendrobiinae</taxon>
        <taxon>Dendrobium</taxon>
    </lineage>
</organism>
<evidence type="ECO:0008006" key="3">
    <source>
        <dbReference type="Google" id="ProtNLM"/>
    </source>
</evidence>
<gene>
    <name evidence="1" type="ORF">MA16_Dca002739</name>
</gene>
<dbReference type="EMBL" id="KZ502052">
    <property type="protein sequence ID" value="PKU84227.1"/>
    <property type="molecule type" value="Genomic_DNA"/>
</dbReference>
<reference evidence="1 2" key="1">
    <citation type="journal article" date="2016" name="Sci. Rep.">
        <title>The Dendrobium catenatum Lindl. genome sequence provides insights into polysaccharide synthase, floral development and adaptive evolution.</title>
        <authorList>
            <person name="Zhang G.Q."/>
            <person name="Xu Q."/>
            <person name="Bian C."/>
            <person name="Tsai W.C."/>
            <person name="Yeh C.M."/>
            <person name="Liu K.W."/>
            <person name="Yoshida K."/>
            <person name="Zhang L.S."/>
            <person name="Chang S.B."/>
            <person name="Chen F."/>
            <person name="Shi Y."/>
            <person name="Su Y.Y."/>
            <person name="Zhang Y.Q."/>
            <person name="Chen L.J."/>
            <person name="Yin Y."/>
            <person name="Lin M."/>
            <person name="Huang H."/>
            <person name="Deng H."/>
            <person name="Wang Z.W."/>
            <person name="Zhu S.L."/>
            <person name="Zhao X."/>
            <person name="Deng C."/>
            <person name="Niu S.C."/>
            <person name="Huang J."/>
            <person name="Wang M."/>
            <person name="Liu G.H."/>
            <person name="Yang H.J."/>
            <person name="Xiao X.J."/>
            <person name="Hsiao Y.Y."/>
            <person name="Wu W.L."/>
            <person name="Chen Y.Y."/>
            <person name="Mitsuda N."/>
            <person name="Ohme-Takagi M."/>
            <person name="Luo Y.B."/>
            <person name="Van de Peer Y."/>
            <person name="Liu Z.J."/>
        </authorList>
    </citation>
    <scope>NUCLEOTIDE SEQUENCE [LARGE SCALE GENOMIC DNA]</scope>
    <source>
        <tissue evidence="1">The whole plant</tissue>
    </source>
</reference>
<accession>A0A2I0X8H1</accession>
<dbReference type="OrthoDB" id="1079501at2759"/>
<evidence type="ECO:0000313" key="1">
    <source>
        <dbReference type="EMBL" id="PKU84227.1"/>
    </source>
</evidence>
<dbReference type="Proteomes" id="UP000233837">
    <property type="component" value="Unassembled WGS sequence"/>
</dbReference>
<sequence>MDCRDSSELQLLEVARGVRKLTQMIDSWSKAPNLDTRSKYIAKDLLRDSLALQESLITIRRLQETSRMMSFMEQKREFGFIKERQVEEDNNVEEFGSLRFGVGIYDDIINSISTNGSSRNHSDEMKSAIRGKYNNQNLVSFSNHGIASSNRFIEFPTNCSFSLTENSQGMTDLTMRAKDPNVIAKLMGLEKIPMQVVQSLKKEQNNGKMENIYKEPLDYENLRIQPCLTSDERRSHVNGSEAPTILIRKPLQLAHENKGENHKKKENLPAELYLKKEVSGDGHMLNRIKAIKKMDKVSMELFPKHRNQASVTHKQQRKEPMAVGVTKGRILSGKASEEKRDVQVTLPLFQTKRIKEPLAKADKNLATAKGGAQAVYVQSSTSRKNISIANAKTMAKHSGTYLMDGKKSGEKMSGISKNIKSANTKYIGVGKRSRPTNKASDFYKSFCTSPIHFPQQMLEDSKLGYGESTRMGSKSFYEVMPKGSKVCKQRISVKAAMPPYDKTKALKEAAGPQKDVKLLLLTSPDFLTEAEELFGFDVQVYRTKSYQNSNFEEFESRNAYKLLIGCAMELITRKSYQLELLNHPMCGTYQQSSKLLISLEQLVEDVCNGMKELNGYYRTADLKDDLYLRLERDLRCKDMFLNASWDFGWIGWVCVEEFGTVVEQIGEHIICGIVGEVAFDLLH</sequence>
<name>A0A2I0X8H1_9ASPA</name>
<keyword evidence="2" id="KW-1185">Reference proteome</keyword>
<dbReference type="PANTHER" id="PTHR34282">
    <property type="entry name" value="OS01G0228800 PROTEIN-RELATED"/>
    <property type="match status" value="1"/>
</dbReference>
<evidence type="ECO:0000313" key="2">
    <source>
        <dbReference type="Proteomes" id="UP000233837"/>
    </source>
</evidence>
<protein>
    <recommendedName>
        <fullName evidence="3">DUF3741 domain-containing protein</fullName>
    </recommendedName>
</protein>
<dbReference type="PANTHER" id="PTHR34282:SF2">
    <property type="entry name" value="DUF3741 DOMAIN-CONTAINING PROTEIN"/>
    <property type="match status" value="1"/>
</dbReference>
<dbReference type="AlphaFoldDB" id="A0A2I0X8H1"/>
<proteinExistence type="predicted"/>
<reference evidence="1 2" key="2">
    <citation type="journal article" date="2017" name="Nature">
        <title>The Apostasia genome and the evolution of orchids.</title>
        <authorList>
            <person name="Zhang G.Q."/>
            <person name="Liu K.W."/>
            <person name="Li Z."/>
            <person name="Lohaus R."/>
            <person name="Hsiao Y.Y."/>
            <person name="Niu S.C."/>
            <person name="Wang J.Y."/>
            <person name="Lin Y.C."/>
            <person name="Xu Q."/>
            <person name="Chen L.J."/>
            <person name="Yoshida K."/>
            <person name="Fujiwara S."/>
            <person name="Wang Z.W."/>
            <person name="Zhang Y.Q."/>
            <person name="Mitsuda N."/>
            <person name="Wang M."/>
            <person name="Liu G.H."/>
            <person name="Pecoraro L."/>
            <person name="Huang H.X."/>
            <person name="Xiao X.J."/>
            <person name="Lin M."/>
            <person name="Wu X.Y."/>
            <person name="Wu W.L."/>
            <person name="Chen Y.Y."/>
            <person name="Chang S.B."/>
            <person name="Sakamoto S."/>
            <person name="Ohme-Takagi M."/>
            <person name="Yagi M."/>
            <person name="Zeng S.J."/>
            <person name="Shen C.Y."/>
            <person name="Yeh C.M."/>
            <person name="Luo Y.B."/>
            <person name="Tsai W.C."/>
            <person name="Van de Peer Y."/>
            <person name="Liu Z.J."/>
        </authorList>
    </citation>
    <scope>NUCLEOTIDE SEQUENCE [LARGE SCALE GENOMIC DNA]</scope>
    <source>
        <tissue evidence="1">The whole plant</tissue>
    </source>
</reference>